<dbReference type="AlphaFoldDB" id="A0A167FEX1"/>
<dbReference type="KEGG" id="slb:AWJ20_2837"/>
<dbReference type="GeneID" id="30034792"/>
<dbReference type="SUPFAM" id="SSF53639">
    <property type="entry name" value="AraD/HMP-PK domain-like"/>
    <property type="match status" value="1"/>
</dbReference>
<dbReference type="RefSeq" id="XP_018737690.1">
    <property type="nucleotide sequence ID" value="XM_018879810.1"/>
</dbReference>
<dbReference type="InterPro" id="IPR036409">
    <property type="entry name" value="Aldolase_II/adducin_N_sf"/>
</dbReference>
<name>A0A167FEX1_9ASCO</name>
<organism evidence="2 3">
    <name type="scientific">Sugiyamaella lignohabitans</name>
    <dbReference type="NCBI Taxonomy" id="796027"/>
    <lineage>
        <taxon>Eukaryota</taxon>
        <taxon>Fungi</taxon>
        <taxon>Dikarya</taxon>
        <taxon>Ascomycota</taxon>
        <taxon>Saccharomycotina</taxon>
        <taxon>Dipodascomycetes</taxon>
        <taxon>Dipodascales</taxon>
        <taxon>Trichomonascaceae</taxon>
        <taxon>Sugiyamaella</taxon>
    </lineage>
</organism>
<evidence type="ECO:0000313" key="3">
    <source>
        <dbReference type="Proteomes" id="UP000189580"/>
    </source>
</evidence>
<reference evidence="2 3" key="1">
    <citation type="submission" date="2016-02" db="EMBL/GenBank/DDBJ databases">
        <title>Complete genome sequence and transcriptome regulation of the pentose utilising yeast Sugiyamaella lignohabitans.</title>
        <authorList>
            <person name="Bellasio M."/>
            <person name="Peymann A."/>
            <person name="Valli M."/>
            <person name="Sipitzky M."/>
            <person name="Graf A."/>
            <person name="Sauer M."/>
            <person name="Marx H."/>
            <person name="Mattanovich D."/>
        </authorList>
    </citation>
    <scope>NUCLEOTIDE SEQUENCE [LARGE SCALE GENOMIC DNA]</scope>
    <source>
        <strain evidence="2 3">CBS 10342</strain>
    </source>
</reference>
<keyword evidence="3" id="KW-1185">Reference proteome</keyword>
<dbReference type="InterPro" id="IPR001303">
    <property type="entry name" value="Aldolase_II/adducin_N"/>
</dbReference>
<dbReference type="GO" id="GO:0051015">
    <property type="term" value="F:actin filament binding"/>
    <property type="evidence" value="ECO:0007669"/>
    <property type="project" value="TreeGrafter"/>
</dbReference>
<proteinExistence type="predicted"/>
<dbReference type="PANTHER" id="PTHR10672">
    <property type="entry name" value="ADDUCIN"/>
    <property type="match status" value="1"/>
</dbReference>
<feature type="domain" description="Class II aldolase/adducin N-terminal" evidence="1">
    <location>
        <begin position="53"/>
        <end position="235"/>
    </location>
</feature>
<dbReference type="OrthoDB" id="3238794at2759"/>
<dbReference type="PANTHER" id="PTHR10672:SF25">
    <property type="entry name" value="MEIOTICALLY UP-REGULATED GENE 14 PROTEIN"/>
    <property type="match status" value="1"/>
</dbReference>
<dbReference type="Proteomes" id="UP000189580">
    <property type="component" value="Chromosome b"/>
</dbReference>
<dbReference type="InterPro" id="IPR051017">
    <property type="entry name" value="Aldolase-II_Adducin_sf"/>
</dbReference>
<dbReference type="Pfam" id="PF00596">
    <property type="entry name" value="Aldolase_II"/>
    <property type="match status" value="1"/>
</dbReference>
<protein>
    <submittedName>
        <fullName evidence="2">Aldolase, putative class II aldolase/adducin domain protein, putative</fullName>
    </submittedName>
</protein>
<dbReference type="NCBIfam" id="NF004855">
    <property type="entry name" value="PRK06208.1"/>
    <property type="match status" value="1"/>
</dbReference>
<dbReference type="GO" id="GO:0005856">
    <property type="term" value="C:cytoskeleton"/>
    <property type="evidence" value="ECO:0007669"/>
    <property type="project" value="TreeGrafter"/>
</dbReference>
<evidence type="ECO:0000259" key="1">
    <source>
        <dbReference type="SMART" id="SM01007"/>
    </source>
</evidence>
<dbReference type="SMART" id="SM01007">
    <property type="entry name" value="Aldolase_II"/>
    <property type="match status" value="1"/>
</dbReference>
<dbReference type="Gene3D" id="3.40.225.10">
    <property type="entry name" value="Class II aldolase/adducin N-terminal domain"/>
    <property type="match status" value="1"/>
</dbReference>
<evidence type="ECO:0000313" key="2">
    <source>
        <dbReference type="EMBL" id="ANB15213.1"/>
    </source>
</evidence>
<accession>A0A167FEX1</accession>
<dbReference type="FunFam" id="3.40.225.10:FF:000009">
    <property type="entry name" value="Class II aldolase/adducin N-terminal"/>
    <property type="match status" value="1"/>
</dbReference>
<dbReference type="EMBL" id="CP014503">
    <property type="protein sequence ID" value="ANB15213.1"/>
    <property type="molecule type" value="Genomic_DNA"/>
</dbReference>
<sequence>MSPTTSQNGNGRGYQVHNQGAQNMTIGEVPHKIPVFDSGDPKSMLAKRKWMLEHMAGAFRVFGAKDYTEGAAGHISIRDPINPDTFWINPLGVHYNMLKASDMVQVDEHGNIVGGSRKAINKAGFMIHSALHKARPDVLAACHTHSIYGKAYSTFGKHLDMINQDACVFYNCHSVYEDFGGVAVEDEEGRKIAQALGPTNKAVILQNHGLLTVGQTVDEAAYLFTLMERSCQAQLLADAAESSGKPKMFIPEQDALFTYNATSDAESLYQEFQPDFEYEVYKAKGDFLDL</sequence>
<gene>
    <name evidence="2" type="ORF">AWJ20_2837</name>
</gene>